<feature type="compositionally biased region" description="Basic and acidic residues" evidence="1">
    <location>
        <begin position="126"/>
        <end position="139"/>
    </location>
</feature>
<dbReference type="Gene3D" id="4.10.280.10">
    <property type="entry name" value="Helix-loop-helix DNA-binding domain"/>
    <property type="match status" value="1"/>
</dbReference>
<dbReference type="GO" id="GO:0000981">
    <property type="term" value="F:DNA-binding transcription factor activity, RNA polymerase II-specific"/>
    <property type="evidence" value="ECO:0007669"/>
    <property type="project" value="TreeGrafter"/>
</dbReference>
<gene>
    <name evidence="3" type="primary">Cnig_chr_II.g7538</name>
    <name evidence="3" type="ORF">B9Z55_007538</name>
</gene>
<feature type="region of interest" description="Disordered" evidence="1">
    <location>
        <begin position="1"/>
        <end position="20"/>
    </location>
</feature>
<dbReference type="GO" id="GO:0046983">
    <property type="term" value="F:protein dimerization activity"/>
    <property type="evidence" value="ECO:0007669"/>
    <property type="project" value="InterPro"/>
</dbReference>
<evidence type="ECO:0000259" key="2">
    <source>
        <dbReference type="PROSITE" id="PS50888"/>
    </source>
</evidence>
<feature type="domain" description="BHLH" evidence="2">
    <location>
        <begin position="9"/>
        <end position="63"/>
    </location>
</feature>
<dbReference type="InterPro" id="IPR011598">
    <property type="entry name" value="bHLH_dom"/>
</dbReference>
<dbReference type="Pfam" id="PF00010">
    <property type="entry name" value="HLH"/>
    <property type="match status" value="1"/>
</dbReference>
<keyword evidence="4" id="KW-1185">Reference proteome</keyword>
<dbReference type="PANTHER" id="PTHR23349:SF42">
    <property type="entry name" value="BHLH DOMAIN-CONTAINING PROTEIN"/>
    <property type="match status" value="1"/>
</dbReference>
<sequence>MTRGKPVTQLNGKKAKRERERTKVINQKMKNLADCLPIVTKKSNYELSKMDTLKLATEYIKTLRMILNEEDDMQNQLPMFPEHQPKVRLASREEILGLILSKEFPPRAEGSPRQAEIDPSYDETSDPERFFKELDESLKRFSSSSSSPESSTSPDLMNL</sequence>
<evidence type="ECO:0000313" key="4">
    <source>
        <dbReference type="Proteomes" id="UP000230233"/>
    </source>
</evidence>
<dbReference type="GO" id="GO:0000977">
    <property type="term" value="F:RNA polymerase II transcription regulatory region sequence-specific DNA binding"/>
    <property type="evidence" value="ECO:0007669"/>
    <property type="project" value="TreeGrafter"/>
</dbReference>
<dbReference type="SMART" id="SM00353">
    <property type="entry name" value="HLH"/>
    <property type="match status" value="1"/>
</dbReference>
<dbReference type="AlphaFoldDB" id="A0A2G5VA45"/>
<feature type="region of interest" description="Disordered" evidence="1">
    <location>
        <begin position="103"/>
        <end position="159"/>
    </location>
</feature>
<evidence type="ECO:0000313" key="3">
    <source>
        <dbReference type="EMBL" id="PIC48638.1"/>
    </source>
</evidence>
<dbReference type="GO" id="GO:0032502">
    <property type="term" value="P:developmental process"/>
    <property type="evidence" value="ECO:0007669"/>
    <property type="project" value="TreeGrafter"/>
</dbReference>
<evidence type="ECO:0000256" key="1">
    <source>
        <dbReference type="SAM" id="MobiDB-lite"/>
    </source>
</evidence>
<dbReference type="PROSITE" id="PS50888">
    <property type="entry name" value="BHLH"/>
    <property type="match status" value="1"/>
</dbReference>
<comment type="caution">
    <text evidence="3">The sequence shown here is derived from an EMBL/GenBank/DDBJ whole genome shotgun (WGS) entry which is preliminary data.</text>
</comment>
<organism evidence="3 4">
    <name type="scientific">Caenorhabditis nigoni</name>
    <dbReference type="NCBI Taxonomy" id="1611254"/>
    <lineage>
        <taxon>Eukaryota</taxon>
        <taxon>Metazoa</taxon>
        <taxon>Ecdysozoa</taxon>
        <taxon>Nematoda</taxon>
        <taxon>Chromadorea</taxon>
        <taxon>Rhabditida</taxon>
        <taxon>Rhabditina</taxon>
        <taxon>Rhabditomorpha</taxon>
        <taxon>Rhabditoidea</taxon>
        <taxon>Rhabditidae</taxon>
        <taxon>Peloderinae</taxon>
        <taxon>Caenorhabditis</taxon>
    </lineage>
</organism>
<protein>
    <recommendedName>
        <fullName evidence="2">BHLH domain-containing protein</fullName>
    </recommendedName>
</protein>
<dbReference type="Proteomes" id="UP000230233">
    <property type="component" value="Chromosome II"/>
</dbReference>
<dbReference type="SUPFAM" id="SSF47459">
    <property type="entry name" value="HLH, helix-loop-helix DNA-binding domain"/>
    <property type="match status" value="1"/>
</dbReference>
<dbReference type="PANTHER" id="PTHR23349">
    <property type="entry name" value="BASIC HELIX-LOOP-HELIX TRANSCRIPTION FACTOR, TWIST"/>
    <property type="match status" value="1"/>
</dbReference>
<proteinExistence type="predicted"/>
<reference evidence="4" key="1">
    <citation type="submission" date="2017-10" db="EMBL/GenBank/DDBJ databases">
        <title>Rapid genome shrinkage in a self-fertile nematode reveals novel sperm competition proteins.</title>
        <authorList>
            <person name="Yin D."/>
            <person name="Schwarz E.M."/>
            <person name="Thomas C.G."/>
            <person name="Felde R.L."/>
            <person name="Korf I.F."/>
            <person name="Cutter A.D."/>
            <person name="Schartner C.M."/>
            <person name="Ralston E.J."/>
            <person name="Meyer B.J."/>
            <person name="Haag E.S."/>
        </authorList>
    </citation>
    <scope>NUCLEOTIDE SEQUENCE [LARGE SCALE GENOMIC DNA]</scope>
    <source>
        <strain evidence="4">JU1422</strain>
    </source>
</reference>
<dbReference type="OrthoDB" id="10055449at2759"/>
<dbReference type="InterPro" id="IPR036638">
    <property type="entry name" value="HLH_DNA-bd_sf"/>
</dbReference>
<feature type="compositionally biased region" description="Low complexity" evidence="1">
    <location>
        <begin position="142"/>
        <end position="159"/>
    </location>
</feature>
<name>A0A2G5VA45_9PELO</name>
<dbReference type="EMBL" id="PDUG01000002">
    <property type="protein sequence ID" value="PIC48638.1"/>
    <property type="molecule type" value="Genomic_DNA"/>
</dbReference>
<dbReference type="InterPro" id="IPR050283">
    <property type="entry name" value="E-box_TF_Regulators"/>
</dbReference>
<accession>A0A2G5VA45</accession>